<feature type="compositionally biased region" description="Polar residues" evidence="2">
    <location>
        <begin position="62"/>
        <end position="73"/>
    </location>
</feature>
<dbReference type="Gene3D" id="2.130.10.130">
    <property type="entry name" value="Integrin alpha, N-terminal"/>
    <property type="match status" value="2"/>
</dbReference>
<dbReference type="InterPro" id="IPR013517">
    <property type="entry name" value="FG-GAP"/>
</dbReference>
<keyword evidence="1" id="KW-0732">Signal</keyword>
<dbReference type="PANTHER" id="PTHR16026">
    <property type="entry name" value="CARTILAGE ACIDIC PROTEIN 1"/>
    <property type="match status" value="1"/>
</dbReference>
<dbReference type="PANTHER" id="PTHR16026:SF0">
    <property type="entry name" value="CARTILAGE ACIDIC PROTEIN 1"/>
    <property type="match status" value="1"/>
</dbReference>
<evidence type="ECO:0000256" key="2">
    <source>
        <dbReference type="SAM" id="MobiDB-lite"/>
    </source>
</evidence>
<evidence type="ECO:0000313" key="5">
    <source>
        <dbReference type="Proteomes" id="UP000316199"/>
    </source>
</evidence>
<evidence type="ECO:0000259" key="3">
    <source>
        <dbReference type="Pfam" id="PF07593"/>
    </source>
</evidence>
<dbReference type="EMBL" id="SHAG01000035">
    <property type="protein sequence ID" value="RZO75425.1"/>
    <property type="molecule type" value="Genomic_DNA"/>
</dbReference>
<feature type="region of interest" description="Disordered" evidence="2">
    <location>
        <begin position="52"/>
        <end position="73"/>
    </location>
</feature>
<dbReference type="Pfam" id="PF07593">
    <property type="entry name" value="UnbV_ASPIC"/>
    <property type="match status" value="1"/>
</dbReference>
<name>A0A520RZ02_9GAMM</name>
<protein>
    <submittedName>
        <fullName evidence="4">CRTAC1 family protein</fullName>
    </submittedName>
</protein>
<comment type="caution">
    <text evidence="4">The sequence shown here is derived from an EMBL/GenBank/DDBJ whole genome shotgun (WGS) entry which is preliminary data.</text>
</comment>
<evidence type="ECO:0000256" key="1">
    <source>
        <dbReference type="ARBA" id="ARBA00022729"/>
    </source>
</evidence>
<dbReference type="Pfam" id="PF13517">
    <property type="entry name" value="FG-GAP_3"/>
    <property type="match status" value="3"/>
</dbReference>
<dbReference type="SUPFAM" id="SSF69318">
    <property type="entry name" value="Integrin alpha N-terminal domain"/>
    <property type="match status" value="1"/>
</dbReference>
<gene>
    <name evidence="4" type="ORF">EVA68_06985</name>
</gene>
<accession>A0A520RZ02</accession>
<feature type="domain" description="ASPIC/UnbV" evidence="3">
    <location>
        <begin position="500"/>
        <end position="565"/>
    </location>
</feature>
<organism evidence="4 5">
    <name type="scientific">OM182 bacterium</name>
    <dbReference type="NCBI Taxonomy" id="2510334"/>
    <lineage>
        <taxon>Bacteria</taxon>
        <taxon>Pseudomonadati</taxon>
        <taxon>Pseudomonadota</taxon>
        <taxon>Gammaproteobacteria</taxon>
        <taxon>OMG group</taxon>
        <taxon>OM182 clade</taxon>
    </lineage>
</organism>
<dbReference type="InterPro" id="IPR027039">
    <property type="entry name" value="Crtac1"/>
</dbReference>
<dbReference type="AlphaFoldDB" id="A0A520RZ02"/>
<reference evidence="4 5" key="1">
    <citation type="submission" date="2019-02" db="EMBL/GenBank/DDBJ databases">
        <title>Prokaryotic population dynamics and viral predation in marine succession experiment using metagenomics: the confinement effect.</title>
        <authorList>
            <person name="Haro-Moreno J.M."/>
            <person name="Rodriguez-Valera F."/>
            <person name="Lopez-Perez M."/>
        </authorList>
    </citation>
    <scope>NUCLEOTIDE SEQUENCE [LARGE SCALE GENOMIC DNA]</scope>
    <source>
        <strain evidence="4">MED-G157</strain>
    </source>
</reference>
<sequence>MVNCMQYYYTTHFLYVRLMHVMSQIFPRGNHLTVILMIALSAVGCGGGGSGSVSSEPASTAMPVQNNPAPSEASVTFTRINDSGLSRPYSTAEKRNDTTPFLSGGLAAADVDKNGFIDLIVVGGNSQPNHFYSNEEGVFSESGTQLGIDLTNWGSGPAFGDIDGDGDLDLFIGAIEDDPVYLFENREGVFVDITTSAGIVLTAENTMSGTFYDYDRDGFLDLFLTHWDVGRYPGQDTETVWRNNGDLTFTNTSIETGIAANLIEGTTDWTFTPNFSDIDGDGDGDLLMTSDYGESQIYRNNDDGTFTRITNRDVIVDQNGMGAAVGDYDNDGDMDWFVTSIHNLELTGEQDDIARTLFGNRLYRNDGNGTFSDISNGTGIANGGWGWGACTADFDNDGLLDIFHVNGWIDSALGDFTADRVRFYHAVGNAEFREKSAVVGLDDTGQGRGLACFDMERDGDIDIVISNNSDEHLILYRNDSENQNHYLSLRVIGPGANSNGIGSHIAVTMPNGSRQVREMGGINNYVSHNPYEVHFGLSDQTQADVTITWTDGVVSMQTVQVDQQVTITHPSKE</sequence>
<evidence type="ECO:0000313" key="4">
    <source>
        <dbReference type="EMBL" id="RZO75425.1"/>
    </source>
</evidence>
<dbReference type="InterPro" id="IPR028994">
    <property type="entry name" value="Integrin_alpha_N"/>
</dbReference>
<dbReference type="Proteomes" id="UP000316199">
    <property type="component" value="Unassembled WGS sequence"/>
</dbReference>
<proteinExistence type="predicted"/>
<dbReference type="InterPro" id="IPR011519">
    <property type="entry name" value="UnbV_ASPIC"/>
</dbReference>